<dbReference type="Pfam" id="PF18319">
    <property type="entry name" value="Zn_ribbon_PriA"/>
    <property type="match status" value="1"/>
</dbReference>
<dbReference type="GO" id="GO:0006270">
    <property type="term" value="P:DNA replication initiation"/>
    <property type="evidence" value="ECO:0007669"/>
    <property type="project" value="TreeGrafter"/>
</dbReference>
<dbReference type="InterPro" id="IPR005259">
    <property type="entry name" value="PriA"/>
</dbReference>
<feature type="binding site" evidence="12">
    <location>
        <position position="518"/>
    </location>
    <ligand>
        <name>Zn(2+)</name>
        <dbReference type="ChEBI" id="CHEBI:29105"/>
        <label>2</label>
    </ligand>
</feature>
<dbReference type="InterPro" id="IPR006935">
    <property type="entry name" value="Helicase/UvrB_N"/>
</dbReference>
<dbReference type="InterPro" id="IPR001650">
    <property type="entry name" value="Helicase_C-like"/>
</dbReference>
<dbReference type="SMART" id="SM00487">
    <property type="entry name" value="DEXDc"/>
    <property type="match status" value="1"/>
</dbReference>
<dbReference type="OrthoDB" id="9759544at2"/>
<feature type="domain" description="Helicase C-terminal" evidence="14">
    <location>
        <begin position="544"/>
        <end position="698"/>
    </location>
</feature>
<dbReference type="Gene3D" id="3.40.1440.60">
    <property type="entry name" value="PriA, 3(prime) DNA-binding domain"/>
    <property type="match status" value="1"/>
</dbReference>
<keyword evidence="1 12" id="KW-0639">Primosome</keyword>
<comment type="catalytic activity">
    <reaction evidence="11 12">
        <text>ATP + H2O = ADP + phosphate + H(+)</text>
        <dbReference type="Rhea" id="RHEA:13065"/>
        <dbReference type="ChEBI" id="CHEBI:15377"/>
        <dbReference type="ChEBI" id="CHEBI:15378"/>
        <dbReference type="ChEBI" id="CHEBI:30616"/>
        <dbReference type="ChEBI" id="CHEBI:43474"/>
        <dbReference type="ChEBI" id="CHEBI:456216"/>
        <dbReference type="EC" id="5.6.2.4"/>
    </reaction>
</comment>
<keyword evidence="3 12" id="KW-0479">Metal-binding</keyword>
<dbReference type="InterPro" id="IPR014001">
    <property type="entry name" value="Helicase_ATP-bd"/>
</dbReference>
<comment type="cofactor">
    <cofactor evidence="12">
        <name>Zn(2+)</name>
        <dbReference type="ChEBI" id="CHEBI:29105"/>
    </cofactor>
    <text evidence="12">Binds 2 zinc ions per subunit.</text>
</comment>
<evidence type="ECO:0000256" key="4">
    <source>
        <dbReference type="ARBA" id="ARBA00022741"/>
    </source>
</evidence>
<feature type="binding site" evidence="12">
    <location>
        <position position="549"/>
    </location>
    <ligand>
        <name>Zn(2+)</name>
        <dbReference type="ChEBI" id="CHEBI:29105"/>
        <label>1</label>
    </ligand>
</feature>
<dbReference type="GO" id="GO:0008270">
    <property type="term" value="F:zinc ion binding"/>
    <property type="evidence" value="ECO:0007669"/>
    <property type="project" value="UniProtKB-UniRule"/>
</dbReference>
<dbReference type="GO" id="GO:1990077">
    <property type="term" value="C:primosome complex"/>
    <property type="evidence" value="ECO:0007669"/>
    <property type="project" value="UniProtKB-UniRule"/>
</dbReference>
<comment type="caution">
    <text evidence="15">The sequence shown here is derived from an EMBL/GenBank/DDBJ whole genome shotgun (WGS) entry which is preliminary data.</text>
</comment>
<sequence>MAVAQVIIDIPAQQTNRPFDYEVPENLTALAVPGVRVLVPFGRSGHLRQGFIWRVVDKSDFAGQLKPVARILDLDPVLNQEMLALAKWLAQDTFSFLISCLQTMLPSALRANYQRRFHLLAPLAANDPLQALLDREDSGLIPDNIAADLLAEIKRLEQKGQLTIDYQISQKTKIKQEKVFKTSLTSDQYQGLRQSVRANAKQQLLLLDFLIAQAPFVGNSATWLVKVPGLKAATLSQAVKKGWLAAEEKEVYRQPLTEVTATTPKKLTSEQQAAFTTIIKSMDQAEHTTFLLEGVTGSGKTEVYLDAMQHALAAGQTALMLVPEISLTPQMVERVQGRFPGQVAVLHSGLSVGERYDEWRRIERGEAQVVVGARSAAFAPLKKIGIMILDEEHESSYKQEDMPRYHARDVLLKRAETYHCPVILGSATPSLESRARAQKGRYQLLRLTKRPNTIQMPQVNVIDMRQADKIAGKSDLSKQLVDQLNLRLERHEQSVLLLNRRGYANFVLCRDCGHVIKCPNCDISLTLHRDTNSLKCHYCGHQEAIPSACPQCHSQNIRSYGSGTQKVEQEIQELLPTARILRMDVDTTARKGGHERIIKQFGAHQADILLGTQMVAKGLDFPDVTLVGVINADTSLSLPDFRASERTFQLLTQVSGRAGRADKQGEVFIQTYNPENYAIQLASAQNYEAFYQKEMGIRHQGGYPPYYYTILISVNHRQEDQAVQKIYQIQNWLQPQLSEAAVVLGPTARMITRINNQYYYQLIIKYKSEPRLLKALQTLIMKMQSKTNRGFQLRVDREPMQFM</sequence>
<dbReference type="EC" id="5.6.2.4" evidence="12"/>
<dbReference type="GO" id="GO:0006269">
    <property type="term" value="P:DNA replication, synthesis of primer"/>
    <property type="evidence" value="ECO:0007669"/>
    <property type="project" value="UniProtKB-KW"/>
</dbReference>
<organism evidence="15 16">
    <name type="scientific">Lapidilactobacillus dextrinicus DSM 20335</name>
    <dbReference type="NCBI Taxonomy" id="1423738"/>
    <lineage>
        <taxon>Bacteria</taxon>
        <taxon>Bacillati</taxon>
        <taxon>Bacillota</taxon>
        <taxon>Bacilli</taxon>
        <taxon>Lactobacillales</taxon>
        <taxon>Lactobacillaceae</taxon>
        <taxon>Lapidilactobacillus</taxon>
    </lineage>
</organism>
<dbReference type="GO" id="GO:0006310">
    <property type="term" value="P:DNA recombination"/>
    <property type="evidence" value="ECO:0007669"/>
    <property type="project" value="InterPro"/>
</dbReference>
<feature type="binding site" evidence="12">
    <location>
        <position position="512"/>
    </location>
    <ligand>
        <name>Zn(2+)</name>
        <dbReference type="ChEBI" id="CHEBI:29105"/>
        <label>1</label>
    </ligand>
</feature>
<evidence type="ECO:0000256" key="3">
    <source>
        <dbReference type="ARBA" id="ARBA00022723"/>
    </source>
</evidence>
<dbReference type="PATRIC" id="fig|1423738.3.peg.1007"/>
<comment type="similarity">
    <text evidence="12">Belongs to the helicase family. PriA subfamily.</text>
</comment>
<dbReference type="CDD" id="cd17929">
    <property type="entry name" value="DEXHc_priA"/>
    <property type="match status" value="1"/>
</dbReference>
<feature type="binding site" evidence="12">
    <location>
        <position position="521"/>
    </location>
    <ligand>
        <name>Zn(2+)</name>
        <dbReference type="ChEBI" id="CHEBI:29105"/>
        <label>2</label>
    </ligand>
</feature>
<dbReference type="InterPro" id="IPR027417">
    <property type="entry name" value="P-loop_NTPase"/>
</dbReference>
<keyword evidence="16" id="KW-1185">Reference proteome</keyword>
<dbReference type="PROSITE" id="PS51192">
    <property type="entry name" value="HELICASE_ATP_BIND_1"/>
    <property type="match status" value="1"/>
</dbReference>
<evidence type="ECO:0000259" key="13">
    <source>
        <dbReference type="PROSITE" id="PS51192"/>
    </source>
</evidence>
<dbReference type="FunFam" id="3.40.50.300:FF:000489">
    <property type="entry name" value="Primosome assembly protein PriA"/>
    <property type="match status" value="1"/>
</dbReference>
<evidence type="ECO:0000256" key="12">
    <source>
        <dbReference type="HAMAP-Rule" id="MF_00983"/>
    </source>
</evidence>
<feature type="binding site" evidence="12">
    <location>
        <position position="552"/>
    </location>
    <ligand>
        <name>Zn(2+)</name>
        <dbReference type="ChEBI" id="CHEBI:29105"/>
        <label>1</label>
    </ligand>
</feature>
<dbReference type="AlphaFoldDB" id="A0A0R2BJL3"/>
<comment type="catalytic activity">
    <reaction evidence="12">
        <text>Couples ATP hydrolysis with the unwinding of duplex DNA by translocating in the 3'-5' direction.</text>
        <dbReference type="EC" id="5.6.2.4"/>
    </reaction>
</comment>
<evidence type="ECO:0000256" key="1">
    <source>
        <dbReference type="ARBA" id="ARBA00022515"/>
    </source>
</evidence>
<dbReference type="NCBIfam" id="TIGR00595">
    <property type="entry name" value="priA"/>
    <property type="match status" value="1"/>
</dbReference>
<dbReference type="InterPro" id="IPR042115">
    <property type="entry name" value="PriA_3primeBD_sf"/>
</dbReference>
<dbReference type="Pfam" id="PF00271">
    <property type="entry name" value="Helicase_C"/>
    <property type="match status" value="1"/>
</dbReference>
<dbReference type="InterPro" id="IPR041222">
    <property type="entry name" value="PriA_3primeBD"/>
</dbReference>
<evidence type="ECO:0000313" key="16">
    <source>
        <dbReference type="Proteomes" id="UP000051813"/>
    </source>
</evidence>
<dbReference type="PANTHER" id="PTHR30580:SF0">
    <property type="entry name" value="PRIMOSOMAL PROTEIN N"/>
    <property type="match status" value="1"/>
</dbReference>
<dbReference type="NCBIfam" id="NF004066">
    <property type="entry name" value="PRK05580.1-3"/>
    <property type="match status" value="1"/>
</dbReference>
<dbReference type="PANTHER" id="PTHR30580">
    <property type="entry name" value="PRIMOSOMAL PROTEIN N"/>
    <property type="match status" value="1"/>
</dbReference>
<dbReference type="EMBL" id="AYYK01000002">
    <property type="protein sequence ID" value="KRM79693.1"/>
    <property type="molecule type" value="Genomic_DNA"/>
</dbReference>
<protein>
    <recommendedName>
        <fullName evidence="12">Replication restart protein PriA</fullName>
    </recommendedName>
    <alternativeName>
        <fullName evidence="12">ATP-dependent DNA helicase PriA</fullName>
        <ecNumber evidence="12">5.6.2.4</ecNumber>
    </alternativeName>
    <alternativeName>
        <fullName evidence="12">DNA 3'-5' helicase PriA</fullName>
    </alternativeName>
</protein>
<evidence type="ECO:0000256" key="6">
    <source>
        <dbReference type="ARBA" id="ARBA00022806"/>
    </source>
</evidence>
<dbReference type="GO" id="GO:0006302">
    <property type="term" value="P:double-strand break repair"/>
    <property type="evidence" value="ECO:0007669"/>
    <property type="project" value="InterPro"/>
</dbReference>
<dbReference type="RefSeq" id="WP_057754433.1">
    <property type="nucleotide sequence ID" value="NZ_AYYK01000002.1"/>
</dbReference>
<keyword evidence="8 12" id="KW-0067">ATP-binding</keyword>
<dbReference type="Gene3D" id="3.40.50.300">
    <property type="entry name" value="P-loop containing nucleotide triphosphate hydrolases"/>
    <property type="match status" value="2"/>
</dbReference>
<feature type="binding site" evidence="12">
    <location>
        <position position="539"/>
    </location>
    <ligand>
        <name>Zn(2+)</name>
        <dbReference type="ChEBI" id="CHEBI:29105"/>
        <label>2</label>
    </ligand>
</feature>
<feature type="binding site" evidence="12">
    <location>
        <position position="509"/>
    </location>
    <ligand>
        <name>Zn(2+)</name>
        <dbReference type="ChEBI" id="CHEBI:29105"/>
        <label>1</label>
    </ligand>
</feature>
<keyword evidence="10 12" id="KW-0413">Isomerase</keyword>
<dbReference type="Pfam" id="PF18074">
    <property type="entry name" value="PriA_C"/>
    <property type="match status" value="1"/>
</dbReference>
<keyword evidence="4 12" id="KW-0547">Nucleotide-binding</keyword>
<dbReference type="GO" id="GO:0003677">
    <property type="term" value="F:DNA binding"/>
    <property type="evidence" value="ECO:0007669"/>
    <property type="project" value="UniProtKB-UniRule"/>
</dbReference>
<reference evidence="15 16" key="1">
    <citation type="journal article" date="2015" name="Genome Announc.">
        <title>Expanding the biotechnology potential of lactobacilli through comparative genomics of 213 strains and associated genera.</title>
        <authorList>
            <person name="Sun Z."/>
            <person name="Harris H.M."/>
            <person name="McCann A."/>
            <person name="Guo C."/>
            <person name="Argimon S."/>
            <person name="Zhang W."/>
            <person name="Yang X."/>
            <person name="Jeffery I.B."/>
            <person name="Cooney J.C."/>
            <person name="Kagawa T.F."/>
            <person name="Liu W."/>
            <person name="Song Y."/>
            <person name="Salvetti E."/>
            <person name="Wrobel A."/>
            <person name="Rasinkangas P."/>
            <person name="Parkhill J."/>
            <person name="Rea M.C."/>
            <person name="O'Sullivan O."/>
            <person name="Ritari J."/>
            <person name="Douillard F.P."/>
            <person name="Paul Ross R."/>
            <person name="Yang R."/>
            <person name="Briner A.E."/>
            <person name="Felis G.E."/>
            <person name="de Vos W.M."/>
            <person name="Barrangou R."/>
            <person name="Klaenhammer T.R."/>
            <person name="Caufield P.W."/>
            <person name="Cui Y."/>
            <person name="Zhang H."/>
            <person name="O'Toole P.W."/>
        </authorList>
    </citation>
    <scope>NUCLEOTIDE SEQUENCE [LARGE SCALE GENOMIC DNA]</scope>
    <source>
        <strain evidence="15 16">DSM 20335</strain>
    </source>
</reference>
<dbReference type="InterPro" id="IPR040498">
    <property type="entry name" value="PriA_CRR"/>
</dbReference>
<name>A0A0R2BJL3_9LACO</name>
<keyword evidence="2 12" id="KW-0235">DNA replication</keyword>
<accession>A0A0R2BJL3</accession>
<keyword evidence="7 12" id="KW-0862">Zinc</keyword>
<feature type="binding site" evidence="12">
    <location>
        <position position="536"/>
    </location>
    <ligand>
        <name>Zn(2+)</name>
        <dbReference type="ChEBI" id="CHEBI:29105"/>
        <label>2</label>
    </ligand>
</feature>
<dbReference type="SUPFAM" id="SSF52540">
    <property type="entry name" value="P-loop containing nucleoside triphosphate hydrolases"/>
    <property type="match status" value="2"/>
</dbReference>
<dbReference type="Pfam" id="PF17764">
    <property type="entry name" value="PriA_3primeBD"/>
    <property type="match status" value="1"/>
</dbReference>
<dbReference type="Pfam" id="PF04851">
    <property type="entry name" value="ResIII"/>
    <property type="match status" value="1"/>
</dbReference>
<dbReference type="FunFam" id="3.40.1440.60:FF:000001">
    <property type="entry name" value="Primosomal protein N"/>
    <property type="match status" value="1"/>
</dbReference>
<evidence type="ECO:0000256" key="7">
    <source>
        <dbReference type="ARBA" id="ARBA00022833"/>
    </source>
</evidence>
<gene>
    <name evidence="12" type="primary">priA</name>
    <name evidence="15" type="ORF">FC84_GL000997</name>
</gene>
<keyword evidence="5 12" id="KW-0378">Hydrolase</keyword>
<evidence type="ECO:0000256" key="9">
    <source>
        <dbReference type="ARBA" id="ARBA00023125"/>
    </source>
</evidence>
<dbReference type="GO" id="GO:0043138">
    <property type="term" value="F:3'-5' DNA helicase activity"/>
    <property type="evidence" value="ECO:0007669"/>
    <property type="project" value="UniProtKB-EC"/>
</dbReference>
<evidence type="ECO:0000259" key="14">
    <source>
        <dbReference type="PROSITE" id="PS51194"/>
    </source>
</evidence>
<evidence type="ECO:0000256" key="10">
    <source>
        <dbReference type="ARBA" id="ARBA00023235"/>
    </source>
</evidence>
<keyword evidence="6 12" id="KW-0347">Helicase</keyword>
<dbReference type="SMART" id="SM00490">
    <property type="entry name" value="HELICc"/>
    <property type="match status" value="1"/>
</dbReference>
<evidence type="ECO:0000313" key="15">
    <source>
        <dbReference type="EMBL" id="KRM79693.1"/>
    </source>
</evidence>
<keyword evidence="9 12" id="KW-0238">DNA-binding</keyword>
<evidence type="ECO:0000256" key="5">
    <source>
        <dbReference type="ARBA" id="ARBA00022801"/>
    </source>
</evidence>
<feature type="domain" description="Helicase ATP-binding" evidence="13">
    <location>
        <begin position="281"/>
        <end position="447"/>
    </location>
</feature>
<evidence type="ECO:0000256" key="2">
    <source>
        <dbReference type="ARBA" id="ARBA00022705"/>
    </source>
</evidence>
<evidence type="ECO:0000256" key="8">
    <source>
        <dbReference type="ARBA" id="ARBA00022840"/>
    </source>
</evidence>
<dbReference type="GO" id="GO:0016887">
    <property type="term" value="F:ATP hydrolysis activity"/>
    <property type="evidence" value="ECO:0007669"/>
    <property type="project" value="RHEA"/>
</dbReference>
<proteinExistence type="inferred from homology"/>
<dbReference type="CDD" id="cd18804">
    <property type="entry name" value="SF2_C_priA"/>
    <property type="match status" value="1"/>
</dbReference>
<comment type="function">
    <text evidence="12">Initiates the restart of stalled replication forks, which reloads the replicative helicase on sites other than the origin of replication. Recognizes and binds to abandoned replication forks and remodels them to uncover a helicase loading site. Promotes assembly of the primosome at these replication forks.</text>
</comment>
<dbReference type="STRING" id="1423738.FC84_GL000997"/>
<evidence type="ECO:0000256" key="11">
    <source>
        <dbReference type="ARBA" id="ARBA00048988"/>
    </source>
</evidence>
<dbReference type="GO" id="GO:0005524">
    <property type="term" value="F:ATP binding"/>
    <property type="evidence" value="ECO:0007669"/>
    <property type="project" value="UniProtKB-UniRule"/>
</dbReference>
<dbReference type="Proteomes" id="UP000051813">
    <property type="component" value="Unassembled WGS sequence"/>
</dbReference>
<dbReference type="InterPro" id="IPR041236">
    <property type="entry name" value="PriA_C"/>
</dbReference>
<dbReference type="PROSITE" id="PS51194">
    <property type="entry name" value="HELICASE_CTER"/>
    <property type="match status" value="1"/>
</dbReference>
<comment type="subunit">
    <text evidence="12">Component of the replication restart primosome.</text>
</comment>
<dbReference type="HAMAP" id="MF_00983">
    <property type="entry name" value="PriA"/>
    <property type="match status" value="1"/>
</dbReference>